<protein>
    <submittedName>
        <fullName evidence="1">Phage portal protein, lambda family</fullName>
    </submittedName>
</protein>
<reference evidence="1 2" key="1">
    <citation type="submission" date="2018-11" db="EMBL/GenBank/DDBJ databases">
        <authorList>
            <consortium name="Pathogen Informatics"/>
        </authorList>
    </citation>
    <scope>NUCLEOTIDE SEQUENCE [LARGE SCALE GENOMIC DNA]</scope>
    <source>
        <strain evidence="1 2">NCTC10913</strain>
    </source>
</reference>
<dbReference type="EMBL" id="UYIN01000022">
    <property type="protein sequence ID" value="VDG74203.1"/>
    <property type="molecule type" value="Genomic_DNA"/>
</dbReference>
<evidence type="ECO:0000313" key="2">
    <source>
        <dbReference type="Proteomes" id="UP000277570"/>
    </source>
</evidence>
<evidence type="ECO:0000313" key="1">
    <source>
        <dbReference type="EMBL" id="VDG74203.1"/>
    </source>
</evidence>
<accession>A0ABY6SZW1</accession>
<name>A0ABY6SZW1_9CLOT</name>
<dbReference type="Proteomes" id="UP000277570">
    <property type="component" value="Unassembled WGS sequence"/>
</dbReference>
<dbReference type="RefSeq" id="WP_125150006.1">
    <property type="nucleotide sequence ID" value="NZ_UYIN01000022.1"/>
</dbReference>
<comment type="caution">
    <text evidence="1">The sequence shown here is derived from an EMBL/GenBank/DDBJ whole genome shotgun (WGS) entry which is preliminary data.</text>
</comment>
<sequence length="500" mass="57530">MSWLDNVISFISPAVAYKREAWKQSLDELRNYDAGSYGRNNANWRAINQSGEMTDRYCRDNVRARARDLERNSDVMNSVVKAYKRNIVGGGYTLQAKTDDKEFNKKIETLWEIWCKKQNCDVTGTQSFNQIIRMAVQRKKVDGGILFIKRYTKDGVVPFKLQMIEVDELDISQMIPRIKSNKVVGGIEYNSFNKAVGYWIKQYNIDGYTIENPIYVEAKDVIFYFSKTRPSQVREISDMTPTMPRIRDVNEFMNAVSVKERIAACLSVFIKRALPTSTGFGGRNNNHILEERQTYQGKTISPGMIKELNPGDEIQVVNPSNPGGDATTYIKLQQRLIGAGQGISYEATSRDMSETNYSSARQGLIEDEATYSEEIELLKENVLDEIYETFVISVYLAGLIDMPDFWNNKQYYFWHEWIQKPRKWIDPQKEANANKIALQTGQKTYKQIAGENGKDWQEQIDEMAEVLEYAKSKGIDLGGVIFGQNDSELYFNEEDDKRED</sequence>
<gene>
    <name evidence="1" type="ORF">NCTC10913_04583</name>
</gene>
<dbReference type="Pfam" id="PF05136">
    <property type="entry name" value="Phage_portal_2"/>
    <property type="match status" value="1"/>
</dbReference>
<keyword evidence="2" id="KW-1185">Reference proteome</keyword>
<dbReference type="NCBIfam" id="TIGR01539">
    <property type="entry name" value="portal_lambda"/>
    <property type="match status" value="1"/>
</dbReference>
<organism evidence="1 2">
    <name type="scientific">Clostridium carnis</name>
    <dbReference type="NCBI Taxonomy" id="1530"/>
    <lineage>
        <taxon>Bacteria</taxon>
        <taxon>Bacillati</taxon>
        <taxon>Bacillota</taxon>
        <taxon>Clostridia</taxon>
        <taxon>Eubacteriales</taxon>
        <taxon>Clostridiaceae</taxon>
        <taxon>Clostridium</taxon>
    </lineage>
</organism>
<proteinExistence type="predicted"/>
<dbReference type="InterPro" id="IPR006429">
    <property type="entry name" value="Phage_lambda_portal"/>
</dbReference>